<dbReference type="AlphaFoldDB" id="A0A4V1WFR3"/>
<reference evidence="3 4" key="1">
    <citation type="submission" date="2019-02" db="EMBL/GenBank/DDBJ databases">
        <title>Genome sequence of the sea-ice species Brumimicrobium glaciale.</title>
        <authorList>
            <person name="Bowman J.P."/>
        </authorList>
    </citation>
    <scope>NUCLEOTIDE SEQUENCE [LARGE SCALE GENOMIC DNA]</scope>
    <source>
        <strain evidence="3 4">IC156</strain>
    </source>
</reference>
<dbReference type="Proteomes" id="UP000293952">
    <property type="component" value="Unassembled WGS sequence"/>
</dbReference>
<keyword evidence="2" id="KW-0472">Membrane</keyword>
<comment type="caution">
    <text evidence="3">The sequence shown here is derived from an EMBL/GenBank/DDBJ whole genome shotgun (WGS) entry which is preliminary data.</text>
</comment>
<feature type="region of interest" description="Disordered" evidence="1">
    <location>
        <begin position="48"/>
        <end position="77"/>
    </location>
</feature>
<evidence type="ECO:0008006" key="5">
    <source>
        <dbReference type="Google" id="ProtNLM"/>
    </source>
</evidence>
<evidence type="ECO:0000313" key="4">
    <source>
        <dbReference type="Proteomes" id="UP000293952"/>
    </source>
</evidence>
<evidence type="ECO:0000256" key="1">
    <source>
        <dbReference type="SAM" id="MobiDB-lite"/>
    </source>
</evidence>
<organism evidence="3 4">
    <name type="scientific">Brumimicrobium glaciale</name>
    <dbReference type="NCBI Taxonomy" id="200475"/>
    <lineage>
        <taxon>Bacteria</taxon>
        <taxon>Pseudomonadati</taxon>
        <taxon>Bacteroidota</taxon>
        <taxon>Flavobacteriia</taxon>
        <taxon>Flavobacteriales</taxon>
        <taxon>Crocinitomicaceae</taxon>
        <taxon>Brumimicrobium</taxon>
    </lineage>
</organism>
<dbReference type="RefSeq" id="WP_130093537.1">
    <property type="nucleotide sequence ID" value="NZ_SETE01000003.1"/>
</dbReference>
<feature type="compositionally biased region" description="Polar residues" evidence="1">
    <location>
        <begin position="106"/>
        <end position="126"/>
    </location>
</feature>
<evidence type="ECO:0000256" key="2">
    <source>
        <dbReference type="SAM" id="Phobius"/>
    </source>
</evidence>
<accession>A0A4V1WFR3</accession>
<dbReference type="EMBL" id="SETE01000003">
    <property type="protein sequence ID" value="RYM34096.1"/>
    <property type="molecule type" value="Genomic_DNA"/>
</dbReference>
<name>A0A4V1WFR3_9FLAO</name>
<gene>
    <name evidence="3" type="ORF">ERX46_09050</name>
</gene>
<protein>
    <recommendedName>
        <fullName evidence="5">DUF4129 domain-containing protein</fullName>
    </recommendedName>
</protein>
<dbReference type="OrthoDB" id="5491447at2"/>
<keyword evidence="2" id="KW-1133">Transmembrane helix</keyword>
<evidence type="ECO:0000313" key="3">
    <source>
        <dbReference type="EMBL" id="RYM34096.1"/>
    </source>
</evidence>
<sequence length="285" mass="33975">MNKFQLKYNLIWLLFAVFPFVLFGQENDAFEKRWEEINKGIEYKKSARPKGPEKEYIAPQSLNEERKNEENYDARPNSEDIIYSREKRYENGENQGIKKHIKDGENQNIDDLSTPKSEAPKSENSYNNRDFGDGTVFKYIIIIGIVLVVFLIYYFFFKNAVKSDKEIVNIDYEKVNDINPETINKSQLETDLEKAISEENYRAAIRIYYILLLKALINRNLIKWANRKTNTHYLAEMTTQKEFENFNKSVNIYEWTWYGKNNPSKDVFERFAAFYDDFLKRLKDE</sequence>
<feature type="transmembrane region" description="Helical" evidence="2">
    <location>
        <begin position="136"/>
        <end position="156"/>
    </location>
</feature>
<proteinExistence type="predicted"/>
<feature type="region of interest" description="Disordered" evidence="1">
    <location>
        <begin position="98"/>
        <end position="126"/>
    </location>
</feature>
<keyword evidence="2" id="KW-0812">Transmembrane</keyword>
<feature type="compositionally biased region" description="Basic and acidic residues" evidence="1">
    <location>
        <begin position="63"/>
        <end position="77"/>
    </location>
</feature>
<keyword evidence="4" id="KW-1185">Reference proteome</keyword>